<accession>A0A1G9DJW4</accession>
<dbReference type="EMBL" id="FNFO01000003">
    <property type="protein sequence ID" value="SDK64201.1"/>
    <property type="molecule type" value="Genomic_DNA"/>
</dbReference>
<dbReference type="AlphaFoldDB" id="A0A1G9DJW4"/>
<reference evidence="2 3" key="1">
    <citation type="submission" date="2016-10" db="EMBL/GenBank/DDBJ databases">
        <authorList>
            <person name="de Groot N.N."/>
        </authorList>
    </citation>
    <scope>NUCLEOTIDE SEQUENCE [LARGE SCALE GENOMIC DNA]</scope>
    <source>
        <strain evidence="2 3">DSM 25186</strain>
    </source>
</reference>
<gene>
    <name evidence="2" type="ORF">SAMN05421823_103156</name>
</gene>
<protein>
    <submittedName>
        <fullName evidence="2">Putative membrane protein insertion efficiency factor</fullName>
    </submittedName>
</protein>
<dbReference type="SMART" id="SM01234">
    <property type="entry name" value="Haemolytic"/>
    <property type="match status" value="1"/>
</dbReference>
<feature type="chain" id="PRO_5011753133" evidence="1">
    <location>
        <begin position="22"/>
        <end position="133"/>
    </location>
</feature>
<dbReference type="PANTHER" id="PTHR33383">
    <property type="entry name" value="MEMBRANE PROTEIN INSERTION EFFICIENCY FACTOR-RELATED"/>
    <property type="match status" value="1"/>
</dbReference>
<dbReference type="NCBIfam" id="TIGR00278">
    <property type="entry name" value="membrane protein insertion efficiency factor YidD"/>
    <property type="match status" value="1"/>
</dbReference>
<keyword evidence="3" id="KW-1185">Reference proteome</keyword>
<sequence>MKAATIFLIALLAWTTSQTQAQPPASDIPYATLREAAGKPHVHRYHYTGTRARGVKKVMVGMFLFYKNFISSQDGQSCQFTPSCSEYSVEAIRTYGLLKGYAATFDRLTRCHGFSRKQYAHDPQTGLSLDPVQ</sequence>
<dbReference type="PANTHER" id="PTHR33383:SF1">
    <property type="entry name" value="MEMBRANE PROTEIN INSERTION EFFICIENCY FACTOR-RELATED"/>
    <property type="match status" value="1"/>
</dbReference>
<evidence type="ECO:0000256" key="1">
    <source>
        <dbReference type="SAM" id="SignalP"/>
    </source>
</evidence>
<dbReference type="RefSeq" id="WP_218127037.1">
    <property type="nucleotide sequence ID" value="NZ_FNFO01000003.1"/>
</dbReference>
<evidence type="ECO:0000313" key="3">
    <source>
        <dbReference type="Proteomes" id="UP000198510"/>
    </source>
</evidence>
<dbReference type="Proteomes" id="UP000198510">
    <property type="component" value="Unassembled WGS sequence"/>
</dbReference>
<organism evidence="2 3">
    <name type="scientific">Catalinimonas alkaloidigena</name>
    <dbReference type="NCBI Taxonomy" id="1075417"/>
    <lineage>
        <taxon>Bacteria</taxon>
        <taxon>Pseudomonadati</taxon>
        <taxon>Bacteroidota</taxon>
        <taxon>Cytophagia</taxon>
        <taxon>Cytophagales</taxon>
        <taxon>Catalimonadaceae</taxon>
        <taxon>Catalinimonas</taxon>
    </lineage>
</organism>
<keyword evidence="1" id="KW-0732">Signal</keyword>
<feature type="signal peptide" evidence="1">
    <location>
        <begin position="1"/>
        <end position="21"/>
    </location>
</feature>
<proteinExistence type="predicted"/>
<dbReference type="STRING" id="1075417.SAMN05421823_103156"/>
<evidence type="ECO:0000313" key="2">
    <source>
        <dbReference type="EMBL" id="SDK64201.1"/>
    </source>
</evidence>
<dbReference type="InterPro" id="IPR002696">
    <property type="entry name" value="Membr_insert_effic_factor_YidD"/>
</dbReference>
<dbReference type="Pfam" id="PF01809">
    <property type="entry name" value="YidD"/>
    <property type="match status" value="1"/>
</dbReference>
<name>A0A1G9DJW4_9BACT</name>